<keyword evidence="1" id="KW-0539">Nucleus</keyword>
<dbReference type="Proteomes" id="UP001291623">
    <property type="component" value="Unassembled WGS sequence"/>
</dbReference>
<keyword evidence="1" id="KW-0678">Repressor</keyword>
<evidence type="ECO:0000313" key="5">
    <source>
        <dbReference type="Proteomes" id="UP001291623"/>
    </source>
</evidence>
<reference evidence="4" key="1">
    <citation type="submission" date="2023-12" db="EMBL/GenBank/DDBJ databases">
        <title>Genome assembly of Anisodus tanguticus.</title>
        <authorList>
            <person name="Wang Y.-J."/>
        </authorList>
    </citation>
    <scope>NUCLEOTIDE SEQUENCE</scope>
    <source>
        <strain evidence="4">KB-2021</strain>
        <tissue evidence="4">Leaf</tissue>
    </source>
</reference>
<comment type="subunit">
    <text evidence="1">Homodimers and heterodimers.</text>
</comment>
<dbReference type="Pfam" id="PF02309">
    <property type="entry name" value="AUX_IAA"/>
    <property type="match status" value="1"/>
</dbReference>
<sequence length="423" mass="46671">MAASDITEEEGSTEVAQVREGGSRWSSYLRKVELEMYTSYDQLLNVLPDLFTCLTICKYTLFHSSSLVDTLDMLGEEPLLIRRDRRRKVHDASLHAGGTSSLARPSEHLQDSLSASLDIRVSSIEAIEEVDVTIVTVGGNPTTEVPPTDGSEGNPDNQRGVTCSKASLLRLLRGTTDSPTLAATYNDMALALTDLFALHRTTKDSHDESLQLDNKIQELGNHHVVLELDQRADSKRLAKLEDEWNVWKNHLIQAMPIITSPPPADLIAELSADTLMDLPPEAVVASVDQEVSTDTQAFTEAPSTIVVEPLLGAEREVHVGVDAVEQKLKASRSPEGVTGYGVARISSFFSKLMWSEGFTIVGSPIEHARQPWPKDYKKFCEVIEKYEKEMEKLAGRLMWLMLGSLGITKDDVKWAVGPKGESK</sequence>
<comment type="subcellular location">
    <subcellularLocation>
        <location evidence="1">Nucleus</location>
    </subcellularLocation>
</comment>
<dbReference type="InterPro" id="IPR033389">
    <property type="entry name" value="AUX/IAA_dom"/>
</dbReference>
<organism evidence="4 5">
    <name type="scientific">Anisodus tanguticus</name>
    <dbReference type="NCBI Taxonomy" id="243964"/>
    <lineage>
        <taxon>Eukaryota</taxon>
        <taxon>Viridiplantae</taxon>
        <taxon>Streptophyta</taxon>
        <taxon>Embryophyta</taxon>
        <taxon>Tracheophyta</taxon>
        <taxon>Spermatophyta</taxon>
        <taxon>Magnoliopsida</taxon>
        <taxon>eudicotyledons</taxon>
        <taxon>Gunneridae</taxon>
        <taxon>Pentapetalae</taxon>
        <taxon>asterids</taxon>
        <taxon>lamiids</taxon>
        <taxon>Solanales</taxon>
        <taxon>Solanaceae</taxon>
        <taxon>Solanoideae</taxon>
        <taxon>Hyoscyameae</taxon>
        <taxon>Anisodus</taxon>
    </lineage>
</organism>
<gene>
    <name evidence="4" type="ORF">RND71_005427</name>
</gene>
<feature type="region of interest" description="Disordered" evidence="2">
    <location>
        <begin position="138"/>
        <end position="160"/>
    </location>
</feature>
<feature type="domain" description="AUX/IAA" evidence="3">
    <location>
        <begin position="27"/>
        <end position="64"/>
    </location>
</feature>
<proteinExistence type="inferred from homology"/>
<keyword evidence="1" id="KW-0804">Transcription</keyword>
<keyword evidence="1" id="KW-0805">Transcription regulation</keyword>
<comment type="similarity">
    <text evidence="1">Belongs to the Aux/IAA family.</text>
</comment>
<dbReference type="GO" id="GO:0009734">
    <property type="term" value="P:auxin-activated signaling pathway"/>
    <property type="evidence" value="ECO:0007669"/>
    <property type="project" value="UniProtKB-UniRule"/>
</dbReference>
<dbReference type="EMBL" id="JAVYJV010000003">
    <property type="protein sequence ID" value="KAK4374750.1"/>
    <property type="molecule type" value="Genomic_DNA"/>
</dbReference>
<name>A0AAE1SRZ5_9SOLA</name>
<evidence type="ECO:0000256" key="1">
    <source>
        <dbReference type="RuleBase" id="RU004549"/>
    </source>
</evidence>
<protein>
    <recommendedName>
        <fullName evidence="1">Auxin-responsive protein</fullName>
    </recommendedName>
</protein>
<dbReference type="GO" id="GO:0005634">
    <property type="term" value="C:nucleus"/>
    <property type="evidence" value="ECO:0007669"/>
    <property type="project" value="UniProtKB-SubCell"/>
</dbReference>
<dbReference type="Gene3D" id="2.60.120.330">
    <property type="entry name" value="B-lactam Antibiotic, Isopenicillin N Synthase, Chain"/>
    <property type="match status" value="1"/>
</dbReference>
<evidence type="ECO:0000256" key="2">
    <source>
        <dbReference type="SAM" id="MobiDB-lite"/>
    </source>
</evidence>
<evidence type="ECO:0000313" key="4">
    <source>
        <dbReference type="EMBL" id="KAK4374750.1"/>
    </source>
</evidence>
<keyword evidence="1" id="KW-0927">Auxin signaling pathway</keyword>
<dbReference type="InterPro" id="IPR027443">
    <property type="entry name" value="IPNS-like_sf"/>
</dbReference>
<keyword evidence="5" id="KW-1185">Reference proteome</keyword>
<dbReference type="AlphaFoldDB" id="A0AAE1SRZ5"/>
<comment type="function">
    <text evidence="1">Aux/IAA proteins are short-lived transcriptional factors that function as repressors of early auxin response genes at low auxin concentrations.</text>
</comment>
<evidence type="ECO:0000259" key="3">
    <source>
        <dbReference type="Pfam" id="PF02309"/>
    </source>
</evidence>
<comment type="caution">
    <text evidence="4">The sequence shown here is derived from an EMBL/GenBank/DDBJ whole genome shotgun (WGS) entry which is preliminary data.</text>
</comment>
<dbReference type="SUPFAM" id="SSF51197">
    <property type="entry name" value="Clavaminate synthase-like"/>
    <property type="match status" value="1"/>
</dbReference>
<accession>A0AAE1SRZ5</accession>